<dbReference type="InterPro" id="IPR036388">
    <property type="entry name" value="WH-like_DNA-bd_sf"/>
</dbReference>
<dbReference type="SMART" id="SM00049">
    <property type="entry name" value="DEP"/>
    <property type="match status" value="1"/>
</dbReference>
<dbReference type="CDD" id="cd04449">
    <property type="entry name" value="DEP_DEPDC5-like"/>
    <property type="match status" value="1"/>
</dbReference>
<dbReference type="InterPro" id="IPR000591">
    <property type="entry name" value="DEP_dom"/>
</dbReference>
<keyword evidence="9" id="KW-0472">Membrane</keyword>
<evidence type="ECO:0000256" key="4">
    <source>
        <dbReference type="ARBA" id="ARBA00018529"/>
    </source>
</evidence>
<dbReference type="SUPFAM" id="SSF46785">
    <property type="entry name" value="Winged helix' DNA-binding domain"/>
    <property type="match status" value="1"/>
</dbReference>
<protein>
    <recommendedName>
        <fullName evidence="4">Vacuolar membrane-associated protein IML1</fullName>
    </recommendedName>
    <alternativeName>
        <fullName evidence="5">Vacuolar membrane-associated protein iml1</fullName>
    </alternativeName>
</protein>
<dbReference type="Pfam" id="PF12257">
    <property type="entry name" value="IML1"/>
    <property type="match status" value="1"/>
</dbReference>
<dbReference type="InterPro" id="IPR027244">
    <property type="entry name" value="IML1"/>
</dbReference>
<evidence type="ECO:0000313" key="13">
    <source>
        <dbReference type="Proteomes" id="UP000663699"/>
    </source>
</evidence>
<evidence type="ECO:0000259" key="11">
    <source>
        <dbReference type="PROSITE" id="PS51503"/>
    </source>
</evidence>
<evidence type="ECO:0000313" key="12">
    <source>
        <dbReference type="EMBL" id="QSL66800.1"/>
    </source>
</evidence>
<gene>
    <name evidence="12" type="ORF">MERGE_001187</name>
</gene>
<dbReference type="GO" id="GO:0035556">
    <property type="term" value="P:intracellular signal transduction"/>
    <property type="evidence" value="ECO:0007669"/>
    <property type="project" value="InterPro"/>
</dbReference>
<dbReference type="EMBL" id="CP054545">
    <property type="protein sequence ID" value="QSL66800.1"/>
    <property type="molecule type" value="Genomic_DNA"/>
</dbReference>
<dbReference type="Gene3D" id="1.10.10.10">
    <property type="entry name" value="Winged helix-like DNA-binding domain superfamily/Winged helix DNA-binding domain"/>
    <property type="match status" value="1"/>
</dbReference>
<evidence type="ECO:0000256" key="5">
    <source>
        <dbReference type="ARBA" id="ARBA00021881"/>
    </source>
</evidence>
<keyword evidence="8" id="KW-1133">Transmembrane helix</keyword>
<dbReference type="Pfam" id="PF24438">
    <property type="entry name" value="IML1_N_fung"/>
    <property type="match status" value="1"/>
</dbReference>
<evidence type="ECO:0000256" key="9">
    <source>
        <dbReference type="ARBA" id="ARBA00023136"/>
    </source>
</evidence>
<comment type="similarity">
    <text evidence="3">Belongs to the IML1 family.</text>
</comment>
<keyword evidence="7" id="KW-0812">Transmembrane</keyword>
<dbReference type="InterPro" id="IPR036390">
    <property type="entry name" value="WH_DNA-bd_sf"/>
</dbReference>
<dbReference type="PROSITE" id="PS50186">
    <property type="entry name" value="DEP"/>
    <property type="match status" value="1"/>
</dbReference>
<dbReference type="PANTHER" id="PTHR13179">
    <property type="entry name" value="DEP DOMAIN CONTAINING PROTEIN 5"/>
    <property type="match status" value="1"/>
</dbReference>
<evidence type="ECO:0000256" key="1">
    <source>
        <dbReference type="ARBA" id="ARBA00004148"/>
    </source>
</evidence>
<proteinExistence type="inferred from homology"/>
<keyword evidence="6" id="KW-0926">Vacuole</keyword>
<dbReference type="InterPro" id="IPR048255">
    <property type="entry name" value="IML1_N"/>
</dbReference>
<organism evidence="12 13">
    <name type="scientific">Pneumocystis wakefieldiae</name>
    <dbReference type="NCBI Taxonomy" id="38082"/>
    <lineage>
        <taxon>Eukaryota</taxon>
        <taxon>Fungi</taxon>
        <taxon>Dikarya</taxon>
        <taxon>Ascomycota</taxon>
        <taxon>Taphrinomycotina</taxon>
        <taxon>Pneumocystomycetes</taxon>
        <taxon>Pneumocystaceae</taxon>
        <taxon>Pneumocystis</taxon>
    </lineage>
</organism>
<evidence type="ECO:0000256" key="8">
    <source>
        <dbReference type="ARBA" id="ARBA00022989"/>
    </source>
</evidence>
<evidence type="ECO:0000256" key="7">
    <source>
        <dbReference type="ARBA" id="ARBA00022692"/>
    </source>
</evidence>
<dbReference type="PANTHER" id="PTHR13179:SF8">
    <property type="entry name" value="GATOR COMPLEX PROTEIN DEPDC5"/>
    <property type="match status" value="1"/>
</dbReference>
<feature type="domain" description="HIG1" evidence="11">
    <location>
        <begin position="1"/>
        <end position="73"/>
    </location>
</feature>
<dbReference type="Gene3D" id="6.10.140.1320">
    <property type="match status" value="1"/>
</dbReference>
<keyword evidence="13" id="KW-1185">Reference proteome</keyword>
<evidence type="ECO:0000256" key="3">
    <source>
        <dbReference type="ARBA" id="ARBA00005643"/>
    </source>
</evidence>
<evidence type="ECO:0000259" key="10">
    <source>
        <dbReference type="PROSITE" id="PS50186"/>
    </source>
</evidence>
<dbReference type="Proteomes" id="UP000663699">
    <property type="component" value="Chromosome 14"/>
</dbReference>
<dbReference type="GO" id="GO:0005774">
    <property type="term" value="C:vacuolar membrane"/>
    <property type="evidence" value="ECO:0007669"/>
    <property type="project" value="UniProtKB-SubCell"/>
</dbReference>
<dbReference type="Pfam" id="PF00610">
    <property type="entry name" value="DEP"/>
    <property type="match status" value="1"/>
</dbReference>
<feature type="domain" description="DEP" evidence="10">
    <location>
        <begin position="1152"/>
        <end position="1227"/>
    </location>
</feature>
<reference evidence="12" key="1">
    <citation type="submission" date="2020-06" db="EMBL/GenBank/DDBJ databases">
        <title>Genomes of multiple members of Pneumocystis genus reveal paths to human pathogen Pneumocystis jirovecii.</title>
        <authorList>
            <person name="Cisse O.H."/>
            <person name="Ma L."/>
            <person name="Dekker J."/>
            <person name="Khil P."/>
            <person name="Jo J."/>
            <person name="Brenchley J."/>
            <person name="Blair R."/>
            <person name="Pahar B."/>
            <person name="Chabe M."/>
            <person name="Van Rompay K.A."/>
            <person name="Keesler R."/>
            <person name="Sukura A."/>
            <person name="Hirsch V."/>
            <person name="Kutty G."/>
            <person name="Liu Y."/>
            <person name="Peng L."/>
            <person name="Chen J."/>
            <person name="Song J."/>
            <person name="Weissenbacher-Lang C."/>
            <person name="Xu J."/>
            <person name="Upham N.S."/>
            <person name="Stajich J.E."/>
            <person name="Cuomo C.A."/>
            <person name="Cushion M.T."/>
            <person name="Kovacs J.A."/>
        </authorList>
    </citation>
    <scope>NUCLEOTIDE SEQUENCE</scope>
    <source>
        <strain evidence="12">2A</strain>
    </source>
</reference>
<dbReference type="Pfam" id="PF04588">
    <property type="entry name" value="HIG_1_N"/>
    <property type="match status" value="1"/>
</dbReference>
<dbReference type="OrthoDB" id="39497at2759"/>
<evidence type="ECO:0000256" key="2">
    <source>
        <dbReference type="ARBA" id="ARBA00004173"/>
    </source>
</evidence>
<dbReference type="GO" id="GO:0005096">
    <property type="term" value="F:GTPase activator activity"/>
    <property type="evidence" value="ECO:0007669"/>
    <property type="project" value="InterPro"/>
</dbReference>
<comment type="subcellular location">
    <subcellularLocation>
        <location evidence="2">Mitochondrion</location>
    </subcellularLocation>
    <subcellularLocation>
        <location evidence="1">Vacuole membrane</location>
        <topology evidence="1">Peripheral membrane protein</topology>
    </subcellularLocation>
</comment>
<accession>A0A899FSE5</accession>
<dbReference type="GO" id="GO:0010508">
    <property type="term" value="P:positive regulation of autophagy"/>
    <property type="evidence" value="ECO:0007669"/>
    <property type="project" value="TreeGrafter"/>
</dbReference>
<name>A0A899FSE5_9ASCO</name>
<sequence>MLERFKKEPLVPIGIVATCLALIGAASALQRNNKKLANRMFRYRVYAQGFTVVSMHFLYRAMQGAVLTLWVHDRSFSSHDVIINEDLVPGLTASSAIEIRQTGYESSPRLLGLGGKQMGIGRSSRRLFAVPTFLEGDLKKKQSNLQISISTTLSAAFGLRNRTYVRVDIVEDKMSISADYIVIYFKDQYISRSDMWNLSQDLQGKCIWKREKLIFSGSLRADIREIWVNGKKKHSAYVSTKTKPIFRSESAKCFLFLQMSKEMWEFEEDGELFFDKAIDGFLPELFKRWKNMGTRHSVTIILFTRVYYDGIGPFCFSESRENHCSSQAQKIIRNYKDYYETCSKYSQDFFKIVFDNVFSGECMTTISELKQELQKFKKDVLMHERINGLSHKTMGLVSASMSYALQGNVLEAINIVTKQFCYDYIDHDLIRTGANIVIVTPGTGHFEVDEKMLEITAKNLISTGIEIDFVCLSKPPLHIVPLFRYKRMSSSEMSNSQDLDDISVHVSDLNLNTSNKNLFSSLYQHESWVYAVPYFCQVSYWNYKTNKNGCFVTSCKMHELQMMGIMENEVSKIAIEYLPGFDLLDEGKISSYCEEYDENVFRIDKKENNPLNNEHLDKKERILRNHSFSQKTDFENVAISNEDLEKQEKYKESSKESFSDYKKEDKVVSKAHTLSKRYFVQNILSMGELFSSQYLKALPSITSASFLAMQKKPTSKKLTTKGNQLECNEMDFLNSQNNPQYPYILHTRLDSKKDSIKNKINTIMSKQPEKIMDTRKSFSLEKFQKLRPEKDSFWQIIQYPSNPSSNPPPSDVYYKKWKDVHPKQRNIEEVNWSSICSPASLPLSTDLFPSADELRELYQDYTYTITIDPEKVNFDQHSLLVELINLRLNQGFQIVVGDSVLADDPKSIILSQHSSVSKLNKKITLQGPLDNFDKTIYLALDNYQFHKITGDFSGYNIQVKRFIRKYNPIGPINYKYHTWLLFNDGYQPRSITFSSHPFENQNWNYVDQLIAGQEDDLNNSIKYWRSRFVLIPVDIKTMPVQQIFTYFNANTTDVLSDEEIRILGIFKIYELIKKGQYFNSFERDRIKHTSGRDVNNMDLIFVTSNMSSFIIQEIESFDSEYNFQSKENSNTGNEKLRTLDAKLNSIAQEMQGSRGIKFQDRRWHSKVYESCFIGMDMVTWLLENFSDISTREEAVYYGNELLSKGLFEHVNNNHQFLDGYFFYRLKPEYSLSKAPKCWFGTRKITPINSVSGNLSRSDSIASNYQISTSTKKVQKVALSKYLIYDVDMQKQSYRPECIRLHYDRIYNPKSCYHIRLEWVSVTSRFVENTIQFWKRVAEKYGLKLVEVPIDEACKINDKNPLQSTISIKLVLRPPPISQLIKSDEVLEDDPDFWCILLLKKFDFVLDFESANKFPKSIDVTYSWGKPYYKYSQYIHRSGAAIAQIADDNTILWLTNQLYLSRIGCMAHAPNQFNNESQRNIKDLTLESNKLCADFIKFCSDKVSLEKFYEEVLDKYTLKQETNEFE</sequence>
<dbReference type="InterPro" id="IPR057068">
    <property type="entry name" value="IML1_N_fung"/>
</dbReference>
<dbReference type="GO" id="GO:0005739">
    <property type="term" value="C:mitochondrion"/>
    <property type="evidence" value="ECO:0007669"/>
    <property type="project" value="UniProtKB-SubCell"/>
</dbReference>
<dbReference type="PROSITE" id="PS51503">
    <property type="entry name" value="HIG1"/>
    <property type="match status" value="1"/>
</dbReference>
<dbReference type="InterPro" id="IPR007667">
    <property type="entry name" value="Hypoxia_induced_domain"/>
</dbReference>
<dbReference type="GO" id="GO:1904262">
    <property type="term" value="P:negative regulation of TORC1 signaling"/>
    <property type="evidence" value="ECO:0007669"/>
    <property type="project" value="TreeGrafter"/>
</dbReference>
<dbReference type="InterPro" id="IPR045838">
    <property type="entry name" value="DEPDC5_CTD"/>
</dbReference>
<evidence type="ECO:0000256" key="6">
    <source>
        <dbReference type="ARBA" id="ARBA00022554"/>
    </source>
</evidence>
<dbReference type="Pfam" id="PF19418">
    <property type="entry name" value="DEPDC5_CTD"/>
    <property type="match status" value="1"/>
</dbReference>
<dbReference type="GO" id="GO:1990130">
    <property type="term" value="C:GATOR1 complex"/>
    <property type="evidence" value="ECO:0007669"/>
    <property type="project" value="TreeGrafter"/>
</dbReference>